<sequence length="134" mass="13758">MKKTILTLAIALGATTAFAQTSLATKLSQATKTATTASNYASQASTISTALNSALSLTNTQKPKVATIVTDYLKSKANISSLATTNTSAYTSKLSGLNSGMLSKMKSALTAVQYAKLLGLKTSPTVDAVSALFI</sequence>
<dbReference type="RefSeq" id="WP_138723133.1">
    <property type="nucleotide sequence ID" value="NZ_SSHJ02000006.1"/>
</dbReference>
<evidence type="ECO:0000313" key="3">
    <source>
        <dbReference type="Proteomes" id="UP001517247"/>
    </source>
</evidence>
<organism evidence="2 3">
    <name type="scientific">Pedobacter ureilyticus</name>
    <dbReference type="NCBI Taxonomy" id="1393051"/>
    <lineage>
        <taxon>Bacteria</taxon>
        <taxon>Pseudomonadati</taxon>
        <taxon>Bacteroidota</taxon>
        <taxon>Sphingobacteriia</taxon>
        <taxon>Sphingobacteriales</taxon>
        <taxon>Sphingobacteriaceae</taxon>
        <taxon>Pedobacter</taxon>
    </lineage>
</organism>
<accession>A0ABW9J687</accession>
<evidence type="ECO:0000256" key="1">
    <source>
        <dbReference type="SAM" id="SignalP"/>
    </source>
</evidence>
<dbReference type="EMBL" id="SSHJ02000006">
    <property type="protein sequence ID" value="MFN0256029.1"/>
    <property type="molecule type" value="Genomic_DNA"/>
</dbReference>
<evidence type="ECO:0000313" key="2">
    <source>
        <dbReference type="EMBL" id="MFN0256029.1"/>
    </source>
</evidence>
<evidence type="ECO:0008006" key="4">
    <source>
        <dbReference type="Google" id="ProtNLM"/>
    </source>
</evidence>
<reference evidence="2 3" key="1">
    <citation type="submission" date="2024-12" db="EMBL/GenBank/DDBJ databases">
        <authorList>
            <person name="Hu S."/>
        </authorList>
    </citation>
    <scope>NUCLEOTIDE SEQUENCE [LARGE SCALE GENOMIC DNA]</scope>
    <source>
        <strain evidence="2 3">THG-T11</strain>
    </source>
</reference>
<dbReference type="Proteomes" id="UP001517247">
    <property type="component" value="Unassembled WGS sequence"/>
</dbReference>
<proteinExistence type="predicted"/>
<keyword evidence="1" id="KW-0732">Signal</keyword>
<feature type="signal peptide" evidence="1">
    <location>
        <begin position="1"/>
        <end position="19"/>
    </location>
</feature>
<gene>
    <name evidence="2" type="ORF">E6A44_010630</name>
</gene>
<feature type="chain" id="PRO_5046756624" description="DUF3347 domain-containing protein" evidence="1">
    <location>
        <begin position="20"/>
        <end position="134"/>
    </location>
</feature>
<protein>
    <recommendedName>
        <fullName evidence="4">DUF3347 domain-containing protein</fullName>
    </recommendedName>
</protein>
<name>A0ABW9J687_9SPHI</name>
<comment type="caution">
    <text evidence="2">The sequence shown here is derived from an EMBL/GenBank/DDBJ whole genome shotgun (WGS) entry which is preliminary data.</text>
</comment>
<keyword evidence="3" id="KW-1185">Reference proteome</keyword>